<dbReference type="Pfam" id="PF08242">
    <property type="entry name" value="Methyltransf_12"/>
    <property type="match status" value="1"/>
</dbReference>
<dbReference type="InterPro" id="IPR029063">
    <property type="entry name" value="SAM-dependent_MTases_sf"/>
</dbReference>
<dbReference type="FunFam" id="1.10.1200.10:FF:000016">
    <property type="entry name" value="Non-ribosomal peptide synthase"/>
    <property type="match status" value="1"/>
</dbReference>
<comment type="cofactor">
    <cofactor evidence="1">
        <name>pantetheine 4'-phosphate</name>
        <dbReference type="ChEBI" id="CHEBI:47942"/>
    </cofactor>
</comment>
<dbReference type="Gene3D" id="3.30.300.30">
    <property type="match status" value="4"/>
</dbReference>
<dbReference type="Gene3D" id="2.30.38.10">
    <property type="entry name" value="Luciferase, Domain 3"/>
    <property type="match status" value="3"/>
</dbReference>
<dbReference type="InterPro" id="IPR045851">
    <property type="entry name" value="AMP-bd_C_sf"/>
</dbReference>
<dbReference type="GO" id="GO:0043041">
    <property type="term" value="P:amino acid activation for nonribosomal peptide biosynthetic process"/>
    <property type="evidence" value="ECO:0007669"/>
    <property type="project" value="TreeGrafter"/>
</dbReference>
<dbReference type="InterPro" id="IPR001242">
    <property type="entry name" value="Condensation_dom"/>
</dbReference>
<dbReference type="InterPro" id="IPR020806">
    <property type="entry name" value="PKS_PP-bd"/>
</dbReference>
<dbReference type="InterPro" id="IPR025110">
    <property type="entry name" value="AMP-bd_C"/>
</dbReference>
<dbReference type="Pfam" id="PF13193">
    <property type="entry name" value="AMP-binding_C"/>
    <property type="match status" value="3"/>
</dbReference>
<dbReference type="PANTHER" id="PTHR45527">
    <property type="entry name" value="NONRIBOSOMAL PEPTIDE SYNTHETASE"/>
    <property type="match status" value="1"/>
</dbReference>
<proteinExistence type="inferred from homology"/>
<dbReference type="NCBIfam" id="NF003417">
    <property type="entry name" value="PRK04813.1"/>
    <property type="match status" value="4"/>
</dbReference>
<comment type="caution">
    <text evidence="7">The sequence shown here is derived from an EMBL/GenBank/DDBJ whole genome shotgun (WGS) entry which is preliminary data.</text>
</comment>
<dbReference type="InterPro" id="IPR010071">
    <property type="entry name" value="AA_adenyl_dom"/>
</dbReference>
<dbReference type="SUPFAM" id="SSF47336">
    <property type="entry name" value="ACP-like"/>
    <property type="match status" value="3"/>
</dbReference>
<dbReference type="Pfam" id="PF00550">
    <property type="entry name" value="PP-binding"/>
    <property type="match status" value="3"/>
</dbReference>
<dbReference type="GO" id="GO:0003824">
    <property type="term" value="F:catalytic activity"/>
    <property type="evidence" value="ECO:0007669"/>
    <property type="project" value="InterPro"/>
</dbReference>
<comment type="similarity">
    <text evidence="2">Belongs to the ATP-dependent AMP-binding enzyme family.</text>
</comment>
<dbReference type="PROSITE" id="PS00455">
    <property type="entry name" value="AMP_BINDING"/>
    <property type="match status" value="3"/>
</dbReference>
<dbReference type="InterPro" id="IPR023213">
    <property type="entry name" value="CAT-like_dom_sf"/>
</dbReference>
<dbReference type="Pfam" id="PF00501">
    <property type="entry name" value="AMP-binding"/>
    <property type="match status" value="3"/>
</dbReference>
<evidence type="ECO:0000313" key="7">
    <source>
        <dbReference type="EMBL" id="RQP22623.1"/>
    </source>
</evidence>
<dbReference type="InterPro" id="IPR006162">
    <property type="entry name" value="Ppantetheine_attach_site"/>
</dbReference>
<evidence type="ECO:0000256" key="5">
    <source>
        <dbReference type="ARBA" id="ARBA00022737"/>
    </source>
</evidence>
<dbReference type="EMBL" id="QUSW01000006">
    <property type="protein sequence ID" value="RQP22623.1"/>
    <property type="molecule type" value="Genomic_DNA"/>
</dbReference>
<dbReference type="SUPFAM" id="SSF53335">
    <property type="entry name" value="S-adenosyl-L-methionine-dependent methyltransferases"/>
    <property type="match status" value="1"/>
</dbReference>
<dbReference type="InterPro" id="IPR009081">
    <property type="entry name" value="PP-bd_ACP"/>
</dbReference>
<dbReference type="GO" id="GO:0072330">
    <property type="term" value="P:monocarboxylic acid biosynthetic process"/>
    <property type="evidence" value="ECO:0007669"/>
    <property type="project" value="UniProtKB-ARBA"/>
</dbReference>
<dbReference type="CDD" id="cd19544">
    <property type="entry name" value="E-C_NRPS"/>
    <property type="match status" value="1"/>
</dbReference>
<dbReference type="CDD" id="cd02440">
    <property type="entry name" value="AdoMet_MTases"/>
    <property type="match status" value="1"/>
</dbReference>
<evidence type="ECO:0000256" key="2">
    <source>
        <dbReference type="ARBA" id="ARBA00006432"/>
    </source>
</evidence>
<feature type="domain" description="Carrier" evidence="6">
    <location>
        <begin position="2464"/>
        <end position="2538"/>
    </location>
</feature>
<dbReference type="InterPro" id="IPR000873">
    <property type="entry name" value="AMP-dep_synth/lig_dom"/>
</dbReference>
<dbReference type="CDD" id="cd19531">
    <property type="entry name" value="LCL_NRPS-like"/>
    <property type="match status" value="1"/>
</dbReference>
<evidence type="ECO:0000256" key="4">
    <source>
        <dbReference type="ARBA" id="ARBA00022553"/>
    </source>
</evidence>
<dbReference type="Pfam" id="PF00668">
    <property type="entry name" value="Condensation"/>
    <property type="match status" value="3"/>
</dbReference>
<dbReference type="FunFam" id="3.40.50.980:FF:000001">
    <property type="entry name" value="Non-ribosomal peptide synthetase"/>
    <property type="match status" value="3"/>
</dbReference>
<reference evidence="7 8" key="1">
    <citation type="submission" date="2018-08" db="EMBL/GenBank/DDBJ databases">
        <authorList>
            <person name="Khan S.A."/>
            <person name="Jeon C.O."/>
            <person name="Chun B.H."/>
            <person name="Jeong S.E."/>
        </authorList>
    </citation>
    <scope>NUCLEOTIDE SEQUENCE [LARGE SCALE GENOMIC DNA]</scope>
    <source>
        <strain evidence="7 8">S-16</strain>
    </source>
</reference>
<dbReference type="NCBIfam" id="TIGR01733">
    <property type="entry name" value="AA-adenyl-dom"/>
    <property type="match status" value="3"/>
</dbReference>
<sequence>MACEDEMNSRIDIDSGTLLFPLTSSQREIYFDQVLYGNAPLYNVGGYLRIEGPVDHQRFEQSINLLVARHDCLRTVLVAGEQSDELPMQSFAARMAMQVPLLDFSTQADPHAAAMAWMQERFDEPFALFGEPLSRHDLLKIGPDCYYWLFQAHHLIVDGWAIAMIGRSTAAIYTALEAGESQPPAAPSYVDFIEDDRAYVDGELFQRQRRHWLKKYETLPEPLLPAHYRGRFTGPIAPSATHSLDLPRSLYDRLIEFAGANNSTPFQTILAVLYAYFVRSTGRDELVMGLPVLNRSNAAYKSTMGLFVGVSAMRFRFGSELSFDKLLQSIAAELKQDYRHQRYPVSELNREVVLQQTGRQQLFDLRVSYERHDHDVRFGTAPGHAVGLLNSWQQTPLTLFVREFHQAQDVKLDFVYNQSCFEPEEVEAIARRFTHILGFVLDHAGASIASIPLLDEVDRARLAQWNDTRADYPAGETLVDLFEQQVRQTPDAVAVVFGGQPLSYAELNARANRLAHHLIDACGVAADTLVGLCVERSPHMVVGMLGILKAGAAYVPLDPAYPAARLGLMLEDSAAPVLLTQSHLLARLPRHAAQVVEIDGPACGEGCADNPSVRIDARQLAYVIYTSGSTGRPKGVAIEHRNTVNFVRWAQGEFTTDELARTLFSTSLNFDLAVYECFVPLSIGARIEIVANALELADAPHDVSLVNTVPSALDALLQADAIPPGVCTVNLAGEPLKQALVERLFANSAVQRVCNLYGPSETTTYSTWVSMTREEGFKPHIGKPVANTQIHLLDEQGRQVPIGATGEIYIGGAGVARGYLNRPDLTAQRFVADPFSSEPGARMYRTGDLARQLPDGNIEFLGRNDFQVKIRGFRIELGEIEARLVQHPGIREAVVVAREDVPGDKRLVAYITPRFDGSDDTARQLSEDQVSEWSNIWAETYDQTPQGVEQPGFDSTGWNSSYTRMPIAAQEMRDWLDGELGRIHALAPRRVLEIGCGSGMILLNVAPHCERYVGTDLSARTIEQLAERVQPLGAPVELVHAQAADFSGVPAWGYDTVILNSVVQYFPSIDYLQTVIEQAIAAIGPQGNIFLGDVRHHKLLEAFHLSVQLHQASPELPLADLAARASQKARSEPELLIDPAWFLALQERCPGITHVQVLPKAAQYQNEMSGYRYDVVLTVRGTAKPASARKVDIDWIDCRDSDWPAEVLKARLDDSPAAVVGLRGVPNPRVQQAVTALACLADEDLPDVAALRAHLAAQPAAGLTAHELSVFCEQRGWALRLSWLPNQANGQYHAVITKQGAPVECQAAALMDTAAPRHENAAYANDPLRAKRMAALPEELRAHLLARLPEHMVPATYVALDALPLTPNGKLDRKALPAPEGAGDGAHGHEAPAGEIETAVARIWAQVLQVERIGRRSHFFELGGHSLLAVRVVSRLREVLGVEVSLADLFDQPVLSGFALLVRRAARSALPPITVVDRSQPLPLSFAQQRLWFLAQMEGASQAYHMAGGFRLSGTLRRTELRRALERLVARHETLRTRFEMVDGQPVQRIAPPGAGFTLRKHDLSGHPDAAAELARLCAEEAAAPFDLQAGPLIRGRLVRLGDTEHALLVTMHHIVSDGWSIGVMAREMTALYAAYSQGETEPLPDLAIQYADYAAWQRRWLEGDLVQAQVAYWRDRLQGAPALLELPTDRPRPLQEDHAGAVVDFELDPSLTQALKALGQRHGTTLFMNLLAAWATLLGRLAGQEDVVVGTPVAHRTRAEVEPLIGFFVNTLALRLDLSGTPTVGDLLQQVKARTLQAQQHQDLPFEQLVEILRPARSLAHNPLFQVMFAWQNNDSGEIRLPGLQVLPMDTPHTSTLFDLRLDMWERDGRIAGSLEYATSLFDRATVERTLGYLRRLLEAMVQDDTQALARVPLMDASERRRVLLDWNATETAWPHDASDACIHELFEKQVQRTPQAVAVVCGSESLSYAELNRRANRLAHFLRACGVGPDARVALCVERGIDMVTAVLAILKAGGAYVPLDPAYPAERLAWTIEDSAPALLLTHAAVGADLQARLRLEMAAGGGAPVLDLVTDASAWQQQPDSNPARSGLSPRHLAYVIYTSGSTGRPKGVAMPHRPLVNLVSWQCANTPAPLRTLQFAALGFDVAFQEIFTTLCAGAELHLIDSDLRLDFKRLFSYVCERRVERLFLPCVALQHLAEAALASGGDGSALREVITAGEQLRITPAIGGMFTRLAACRLHNHYGPTETHVVTAFVLDGEPAGWPALPPIGRPVANSQVYVLDAQRQPVPRGSVGELYLAGTCVARGYLNQDGLTQERFVADPFSARPGARMYKTGDRARHLPDGNIEFLGRNDFQLKIRGFRVEPGEIESRLARYPGIGDTVVVAREDSPGDRRLVAYYTADGQAAIGGELLRGHLAGQLPEYMLPSAYVRLDALPLSPNGKLDRDALPVPGVADSGAQAYEAPVGQIEETLAQIWAEVLKQERVGRHDHFFEIGGHSLLAVTLIERMRQAGVEADVRALFATPTIAELAAAVGTVGGGIEVPPNGIPPGARHITPEMLPLVQLDAAQIDSIVRGVDGGAANVQDIYPLAPLQEGILFHHLMADEGDPYLLHGLFSFDSRERLASYVNALQAVIDRHDILRTAVVWEGLSEPVQVVWRQAPLSIEEVQLDAAQGDIGQQLLERFNPRTQRIDVRRAPLKRMFFAQDAANSRWVMLLLFHHLSLDHTTMEVVQQEVQAHLLGQADQLPRSLPFRDFVAQARLTVSREEHEAFFRRMLGDVDETTAPFGLGNVHGDGRGIAEAWRSLDAALARRLRAQARVLGVSAASLFHLAWAMVLARTSGRDDVVFGTLLFGRMHAGSGADRVLGLFINTLPVRLGVGEGSVEARVRGTHAVLTELLRHEHAPLALAQRCSGVAAPAPLFSALLNYRHSTTLLNYHEGADAAAGSGDYRARIDAAWEGIEVLGGEERTNYPLTLSVDDLGEGFGLTVQVQTPIEPQRVCAYMERALEQLVQALESAPQQALNTLDVMPSSEREQVLDGWNATQVPYLSGVCLHGLFEAQVQRTPQAVALVHGQEQLSYGELNERANRLAHRLIDEHGVGPGVLVGLYVERGTAMVAAMLAVLKAGGAYVPLDPAYPAQRLAWMLQDSAAGVVLTQSRLSERLAGQARQLLLLDQEDSTVRPGSNPASRATAQDLAYVIYTSGSTGQPKGVAIEHRNTVNFVQWAKTQFAAQELQRTLLSTSLNFDLAVYECFVPLSVGACVQVVDNALALVQQPVSASLINTVPSALQALLQAQAVPRSVRTVNLAGEPLKQPLVDKLFEHSDVQRVCNLYGPSETTTYSTWVSMAREEGFKPHIGRPIANTSIYLLDARGQPVPIGVVGEMYIGGAGVARGYLNREALTAERFVADPFAKEPGARMYRTGDLARYLADGNIEFLGRNDHQVKIRGFRIELGEIEARLVQHPGVKEAVVLAREDSPGDKRLVAYVTAHVTGDAVGAQALREHLSGQLPEFMVPTAFVHLEQLPLTPNGKLDRKALPQPEDPPGIGSGYEAPLGEVEQTLAAIWAEVLQVQQVGRHDDFFELGGHSLLAVSVMERMRQAGLAADVQRLFMAPTIATFSASVNEESGLVDVPPNLIPAKVAKPHSEPSSLLDLRV</sequence>
<dbReference type="GO" id="GO:0031177">
    <property type="term" value="F:phosphopantetheine binding"/>
    <property type="evidence" value="ECO:0007669"/>
    <property type="project" value="InterPro"/>
</dbReference>
<dbReference type="GO" id="GO:0005737">
    <property type="term" value="C:cytoplasm"/>
    <property type="evidence" value="ECO:0007669"/>
    <property type="project" value="TreeGrafter"/>
</dbReference>
<dbReference type="GO" id="GO:0009403">
    <property type="term" value="P:toxin biosynthetic process"/>
    <property type="evidence" value="ECO:0007669"/>
    <property type="project" value="UniProtKB-ARBA"/>
</dbReference>
<reference evidence="7 8" key="2">
    <citation type="submission" date="2018-12" db="EMBL/GenBank/DDBJ databases">
        <title>Rhizobacter gummiphilus sp. nov., a rubber-degrading bacterium isolated from the soil of a botanical garden in Japan.</title>
        <authorList>
            <person name="Shunsuke S.S."/>
        </authorList>
    </citation>
    <scope>NUCLEOTIDE SEQUENCE [LARGE SCALE GENOMIC DNA]</scope>
    <source>
        <strain evidence="7 8">S-16</strain>
    </source>
</reference>
<evidence type="ECO:0000256" key="3">
    <source>
        <dbReference type="ARBA" id="ARBA00022450"/>
    </source>
</evidence>
<keyword evidence="4" id="KW-0597">Phosphoprotein</keyword>
<dbReference type="Gene3D" id="3.30.559.10">
    <property type="entry name" value="Chloramphenicol acetyltransferase-like domain"/>
    <property type="match status" value="3"/>
</dbReference>
<dbReference type="PROSITE" id="PS00012">
    <property type="entry name" value="PHOSPHOPANTETHEINE"/>
    <property type="match status" value="2"/>
</dbReference>
<dbReference type="FunFam" id="3.30.300.30:FF:000010">
    <property type="entry name" value="Enterobactin synthetase component F"/>
    <property type="match status" value="2"/>
</dbReference>
<keyword evidence="8" id="KW-1185">Reference proteome</keyword>
<name>A0A3N7HM05_9BURK</name>
<dbReference type="Proteomes" id="UP000267464">
    <property type="component" value="Unassembled WGS sequence"/>
</dbReference>
<evidence type="ECO:0000313" key="8">
    <source>
        <dbReference type="Proteomes" id="UP000267464"/>
    </source>
</evidence>
<dbReference type="Gene3D" id="1.10.1200.10">
    <property type="entry name" value="ACP-like"/>
    <property type="match status" value="3"/>
</dbReference>
<gene>
    <name evidence="7" type="ORF">DZC73_20155</name>
</gene>
<dbReference type="SUPFAM" id="SSF52777">
    <property type="entry name" value="CoA-dependent acyltransferases"/>
    <property type="match status" value="6"/>
</dbReference>
<dbReference type="SMART" id="SM00823">
    <property type="entry name" value="PKS_PP"/>
    <property type="match status" value="3"/>
</dbReference>
<dbReference type="InterPro" id="IPR013217">
    <property type="entry name" value="Methyltransf_12"/>
</dbReference>
<protein>
    <submittedName>
        <fullName evidence="7">Amino acid adenylation domain-containing protein</fullName>
    </submittedName>
</protein>
<dbReference type="SUPFAM" id="SSF56801">
    <property type="entry name" value="Acetyl-CoA synthetase-like"/>
    <property type="match status" value="3"/>
</dbReference>
<dbReference type="InterPro" id="IPR020845">
    <property type="entry name" value="AMP-binding_CS"/>
</dbReference>
<feature type="domain" description="Carrier" evidence="6">
    <location>
        <begin position="3552"/>
        <end position="3626"/>
    </location>
</feature>
<evidence type="ECO:0000259" key="6">
    <source>
        <dbReference type="PROSITE" id="PS50075"/>
    </source>
</evidence>
<dbReference type="Gene3D" id="3.40.50.980">
    <property type="match status" value="6"/>
</dbReference>
<dbReference type="FunFam" id="3.40.50.12780:FF:000012">
    <property type="entry name" value="Non-ribosomal peptide synthetase"/>
    <property type="match status" value="3"/>
</dbReference>
<dbReference type="FunFam" id="2.30.38.10:FF:000001">
    <property type="entry name" value="Non-ribosomal peptide synthetase PvdI"/>
    <property type="match status" value="3"/>
</dbReference>
<dbReference type="PANTHER" id="PTHR45527:SF1">
    <property type="entry name" value="FATTY ACID SYNTHASE"/>
    <property type="match status" value="1"/>
</dbReference>
<dbReference type="Gene3D" id="3.30.559.30">
    <property type="entry name" value="Nonribosomal peptide synthetase, condensation domain"/>
    <property type="match status" value="3"/>
</dbReference>
<dbReference type="CDD" id="cd17651">
    <property type="entry name" value="A_NRPS_VisG_like"/>
    <property type="match status" value="1"/>
</dbReference>
<accession>A0A3N7HM05</accession>
<dbReference type="Gene3D" id="3.40.50.150">
    <property type="entry name" value="Vaccinia Virus protein VP39"/>
    <property type="match status" value="1"/>
</dbReference>
<dbReference type="FunFam" id="3.30.559.10:FF:000012">
    <property type="entry name" value="Non-ribosomal peptide synthetase"/>
    <property type="match status" value="1"/>
</dbReference>
<organism evidence="7 8">
    <name type="scientific">Piscinibacter terrae</name>
    <dbReference type="NCBI Taxonomy" id="2496871"/>
    <lineage>
        <taxon>Bacteria</taxon>
        <taxon>Pseudomonadati</taxon>
        <taxon>Pseudomonadota</taxon>
        <taxon>Betaproteobacteria</taxon>
        <taxon>Burkholderiales</taxon>
        <taxon>Sphaerotilaceae</taxon>
        <taxon>Piscinibacter</taxon>
    </lineage>
</organism>
<evidence type="ECO:0000256" key="1">
    <source>
        <dbReference type="ARBA" id="ARBA00001957"/>
    </source>
</evidence>
<keyword evidence="3" id="KW-0596">Phosphopantetheine</keyword>
<feature type="domain" description="Carrier" evidence="6">
    <location>
        <begin position="1391"/>
        <end position="1466"/>
    </location>
</feature>
<dbReference type="FunFam" id="1.10.1200.10:FF:000005">
    <property type="entry name" value="Nonribosomal peptide synthetase 1"/>
    <property type="match status" value="2"/>
</dbReference>
<dbReference type="InterPro" id="IPR036736">
    <property type="entry name" value="ACP-like_sf"/>
</dbReference>
<dbReference type="PROSITE" id="PS50075">
    <property type="entry name" value="CARRIER"/>
    <property type="match status" value="3"/>
</dbReference>
<keyword evidence="5" id="KW-0677">Repeat</keyword>